<protein>
    <submittedName>
        <fullName evidence="1">Uncharacterized protein</fullName>
    </submittedName>
</protein>
<sequence length="47" mass="5049">MEVLTEALDGLETHISIDLQGVCSLQTFCLVLPKAASRTNSIENSSI</sequence>
<keyword evidence="2" id="KW-1185">Reference proteome</keyword>
<accession>A8ZNN9</accession>
<dbReference type="KEGG" id="amr:AM1_D0130"/>
<reference evidence="1 2" key="1">
    <citation type="journal article" date="2008" name="Proc. Natl. Acad. Sci. U.S.A.">
        <title>Niche adaptation and genome expansion in the chlorophyll d-producing cyanobacterium Acaryochloris marina.</title>
        <authorList>
            <person name="Swingley W.D."/>
            <person name="Chen M."/>
            <person name="Cheung P.C."/>
            <person name="Conrad A.L."/>
            <person name="Dejesa L.C."/>
            <person name="Hao J."/>
            <person name="Honchak B.M."/>
            <person name="Karbach L.E."/>
            <person name="Kurdoglu A."/>
            <person name="Lahiri S."/>
            <person name="Mastrian S.D."/>
            <person name="Miyashita H."/>
            <person name="Page L."/>
            <person name="Ramakrishna P."/>
            <person name="Satoh S."/>
            <person name="Sattley W.M."/>
            <person name="Shimada Y."/>
            <person name="Taylor H.L."/>
            <person name="Tomo T."/>
            <person name="Tsuchiya T."/>
            <person name="Wang Z.T."/>
            <person name="Raymond J."/>
            <person name="Mimuro M."/>
            <person name="Blankenship R.E."/>
            <person name="Touchman J.W."/>
        </authorList>
    </citation>
    <scope>NUCLEOTIDE SEQUENCE [LARGE SCALE GENOMIC DNA]</scope>
    <source>
        <strain evidence="2">MBIC 11017</strain>
        <plasmid evidence="2">Plasmid pREB4</plasmid>
    </source>
</reference>
<keyword evidence="1" id="KW-0614">Plasmid</keyword>
<gene>
    <name evidence="1" type="ordered locus">AM1_D0130</name>
</gene>
<evidence type="ECO:0000313" key="1">
    <source>
        <dbReference type="EMBL" id="ABW32625.1"/>
    </source>
</evidence>
<name>A8ZNN9_ACAM1</name>
<proteinExistence type="predicted"/>
<dbReference type="AlphaFoldDB" id="A8ZNN9"/>
<dbReference type="HOGENOM" id="CLU_3163369_0_0_3"/>
<evidence type="ECO:0000313" key="2">
    <source>
        <dbReference type="Proteomes" id="UP000000268"/>
    </source>
</evidence>
<organism evidence="1 2">
    <name type="scientific">Acaryochloris marina (strain MBIC 11017)</name>
    <dbReference type="NCBI Taxonomy" id="329726"/>
    <lineage>
        <taxon>Bacteria</taxon>
        <taxon>Bacillati</taxon>
        <taxon>Cyanobacteriota</taxon>
        <taxon>Cyanophyceae</taxon>
        <taxon>Acaryochloridales</taxon>
        <taxon>Acaryochloridaceae</taxon>
        <taxon>Acaryochloris</taxon>
    </lineage>
</organism>
<geneLocation type="plasmid" evidence="1 2">
    <name>pREB4</name>
</geneLocation>
<dbReference type="EMBL" id="CP000841">
    <property type="protein sequence ID" value="ABW32625.1"/>
    <property type="molecule type" value="Genomic_DNA"/>
</dbReference>
<dbReference type="Proteomes" id="UP000000268">
    <property type="component" value="Plasmid pREB4"/>
</dbReference>